<dbReference type="EMBL" id="CP060035">
    <property type="protein sequence ID" value="QOT70244.1"/>
    <property type="molecule type" value="Genomic_DNA"/>
</dbReference>
<accession>A0A292Z4E7</accession>
<protein>
    <recommendedName>
        <fullName evidence="2">arginine deiminase</fullName>
        <ecNumber evidence="2">3.5.3.6</ecNumber>
    </recommendedName>
</protein>
<keyword evidence="4" id="KW-0378">Hydrolase</keyword>
<dbReference type="AlphaFoldDB" id="A0A292Z4E7"/>
<dbReference type="Proteomes" id="UP000221538">
    <property type="component" value="Unassembled WGS sequence"/>
</dbReference>
<evidence type="ECO:0000256" key="3">
    <source>
        <dbReference type="ARBA" id="ARBA00049429"/>
    </source>
</evidence>
<dbReference type="RefSeq" id="WP_099185646.1">
    <property type="nucleotide sequence ID" value="NZ_BEWI01000031.1"/>
</dbReference>
<organism evidence="4 6">
    <name type="scientific">Sphingobium fuliginis (strain ATCC 27551)</name>
    <dbReference type="NCBI Taxonomy" id="336203"/>
    <lineage>
        <taxon>Bacteria</taxon>
        <taxon>Pseudomonadati</taxon>
        <taxon>Pseudomonadota</taxon>
        <taxon>Alphaproteobacteria</taxon>
        <taxon>Sphingomonadales</taxon>
        <taxon>Sphingomonadaceae</taxon>
        <taxon>Sphingobium</taxon>
    </lineage>
</organism>
<reference evidence="4" key="4">
    <citation type="submission" date="2017-10" db="EMBL/GenBank/DDBJ databases">
        <authorList>
            <person name="Banno H."/>
            <person name="Chua N.-H."/>
        </authorList>
    </citation>
    <scope>NUCLEOTIDE SEQUENCE</scope>
    <source>
        <strain evidence="4">OMI</strain>
    </source>
</reference>
<evidence type="ECO:0000256" key="1">
    <source>
        <dbReference type="ARBA" id="ARBA00005213"/>
    </source>
</evidence>
<evidence type="ECO:0000313" key="5">
    <source>
        <dbReference type="EMBL" id="QOT70244.1"/>
    </source>
</evidence>
<dbReference type="SUPFAM" id="SSF55909">
    <property type="entry name" value="Pentein"/>
    <property type="match status" value="1"/>
</dbReference>
<evidence type="ECO:0000313" key="7">
    <source>
        <dbReference type="Proteomes" id="UP000593663"/>
    </source>
</evidence>
<evidence type="ECO:0000313" key="4">
    <source>
        <dbReference type="EMBL" id="GAY20762.1"/>
    </source>
</evidence>
<dbReference type="Proteomes" id="UP000593663">
    <property type="component" value="Chromosome 1"/>
</dbReference>
<gene>
    <name evidence="5" type="ORF">H5V43_08635</name>
    <name evidence="4" type="ORF">SFOMI_1292</name>
</gene>
<dbReference type="PANTHER" id="PTHR47271:SF2">
    <property type="entry name" value="ARGININE DEIMINASE"/>
    <property type="match status" value="1"/>
</dbReference>
<dbReference type="Gene3D" id="3.75.10.10">
    <property type="entry name" value="L-arginine/glycine Amidinotransferase, Chain A"/>
    <property type="match status" value="1"/>
</dbReference>
<dbReference type="EC" id="3.5.3.6" evidence="2"/>
<name>A0A292Z4E7_SPHSA</name>
<evidence type="ECO:0000256" key="2">
    <source>
        <dbReference type="ARBA" id="ARBA00012171"/>
    </source>
</evidence>
<dbReference type="PANTHER" id="PTHR47271">
    <property type="entry name" value="ARGININE DEIMINASE"/>
    <property type="match status" value="1"/>
</dbReference>
<reference evidence="5" key="6">
    <citation type="journal article" date="2021" name="Microbiol. Resour. Announc.">
        <title>Complete Genome Sequence of Sphingobium barthaii KK22, a High-Molecular-Weight Polycyclic Aromatic Hydrocarbon-Degrading Soil Bacterium.</title>
        <authorList>
            <person name="Mori J.F."/>
            <person name="Kanaly R.A."/>
        </authorList>
    </citation>
    <scope>NUCLEOTIDE SEQUENCE</scope>
    <source>
        <strain evidence="5">KK22</strain>
    </source>
</reference>
<reference evidence="7" key="5">
    <citation type="submission" date="2020-08" db="EMBL/GenBank/DDBJ databases">
        <title>Complete genome sequence of Sphingobium barthaii strain KK22, a high-molecular-weight polycyclic aromatic hydrocarbon-degrading soil bacterium.</title>
        <authorList>
            <person name="Mori J.F."/>
            <person name="Kanaly R.A."/>
        </authorList>
    </citation>
    <scope>NUCLEOTIDE SEQUENCE [LARGE SCALE GENOMIC DNA]</scope>
    <source>
        <strain evidence="7">KK22</strain>
    </source>
</reference>
<dbReference type="GO" id="GO:0016990">
    <property type="term" value="F:arginine deiminase activity"/>
    <property type="evidence" value="ECO:0007669"/>
    <property type="project" value="UniProtKB-EC"/>
</dbReference>
<dbReference type="EMBL" id="BEWI01000031">
    <property type="protein sequence ID" value="GAY20762.1"/>
    <property type="molecule type" value="Genomic_DNA"/>
</dbReference>
<evidence type="ECO:0000313" key="6">
    <source>
        <dbReference type="Proteomes" id="UP000221538"/>
    </source>
</evidence>
<sequence>MKLDWHGEDGGAGATIIRDFFVEGESDRLTDVLLCAPSHLEPVPCCSVTRESLRKGLAVSVDKAERQHRALRGALADHQVRCHLLPAHADLPDLCFTRDTGVATPWGLVALNPAMPHRAREADHVAQALSRLGARPVRRIREGRIEGGDICLARRGLLILGISGERTDEAGAHAFAEPFAANGWDILRYPFDPHFLHLDTQFCMLDAHHALACVDVLDDAFLAAVEARGITLLPVSYKEARGLGCNILSIDSRTILMGAGHDDVAARISAAGFQGVALDVSQFAACGGGIHCMTMPLRRTAC</sequence>
<comment type="catalytic activity">
    <reaction evidence="3">
        <text>L-arginine + H2O = L-citrulline + NH4(+)</text>
        <dbReference type="Rhea" id="RHEA:19597"/>
        <dbReference type="ChEBI" id="CHEBI:15377"/>
        <dbReference type="ChEBI" id="CHEBI:28938"/>
        <dbReference type="ChEBI" id="CHEBI:32682"/>
        <dbReference type="ChEBI" id="CHEBI:57743"/>
        <dbReference type="EC" id="3.5.3.6"/>
    </reaction>
</comment>
<comment type="pathway">
    <text evidence="1">Amino-acid degradation; L-arginine degradation via ADI pathway; carbamoyl phosphate from L-arginine: step 1/2.</text>
</comment>
<reference evidence="4 6" key="1">
    <citation type="journal article" date="2013" name="Biodegradation">
        <title>Occurrence of 4-tert-butylphenol (4-t-BP) biodegradation in an aquatic sample caused by the presence of Spirodela polyrrhiza and isolation of a 4-t-BP-utilizing bacterium.</title>
        <authorList>
            <person name="Ogata Y."/>
            <person name="Toyama T."/>
            <person name="Yu N."/>
            <person name="Wang X."/>
            <person name="Sei K."/>
            <person name="Ike M."/>
        </authorList>
    </citation>
    <scope>NUCLEOTIDE SEQUENCE [LARGE SCALE GENOMIC DNA]</scope>
    <source>
        <strain evidence="4 6">OMI</strain>
    </source>
</reference>
<reference evidence="4" key="3">
    <citation type="submission" date="2017-10" db="EMBL/GenBank/DDBJ databases">
        <title>Bioaugmenting a lab-scale membrane bioreactor with Sphingobium fuliginis OMI to degrade 4-tert-butylphenol.</title>
        <authorList>
            <person name="Takada K."/>
            <person name="Shiba T."/>
            <person name="Soda S."/>
            <person name="Inoue D."/>
            <person name="Miyake M."/>
            <person name="Eguchi M."/>
            <person name="Ike M."/>
        </authorList>
    </citation>
    <scope>NUCLEOTIDE SEQUENCE</scope>
    <source>
        <strain evidence="4">OMI</strain>
    </source>
</reference>
<dbReference type="KEGG" id="sbar:H5V43_08635"/>
<reference evidence="4 6" key="2">
    <citation type="journal article" date="2013" name="Environ. Sci. Technol.">
        <title>The 4-tert-butylphenol-utilizing bacterium Sphingobium fuliginis OMI can degrade bisphenols via phenolic ring hydroxylation and meta-cleavage pathway.</title>
        <authorList>
            <person name="Ogata Y."/>
            <person name="Goda S."/>
            <person name="Toyama T."/>
            <person name="Sei K."/>
            <person name="Ike M."/>
        </authorList>
    </citation>
    <scope>NUCLEOTIDE SEQUENCE [LARGE SCALE GENOMIC DNA]</scope>
    <source>
        <strain evidence="4 6">OMI</strain>
    </source>
</reference>
<dbReference type="Pfam" id="PF19420">
    <property type="entry name" value="DDAH_eukar"/>
    <property type="match status" value="1"/>
</dbReference>
<proteinExistence type="predicted"/>
<dbReference type="GO" id="GO:0019546">
    <property type="term" value="P:L-arginine deiminase pathway"/>
    <property type="evidence" value="ECO:0007669"/>
    <property type="project" value="TreeGrafter"/>
</dbReference>